<organism evidence="11 12">
    <name type="scientific">Dactylococcopsis salina (strain PCC 8305)</name>
    <name type="common">Myxobactron salinum</name>
    <dbReference type="NCBI Taxonomy" id="13035"/>
    <lineage>
        <taxon>Bacteria</taxon>
        <taxon>Bacillati</taxon>
        <taxon>Cyanobacteriota</taxon>
        <taxon>Cyanophyceae</taxon>
        <taxon>Nodosilineales</taxon>
        <taxon>Cymatolegaceae</taxon>
        <taxon>Dactylococcopsis</taxon>
    </lineage>
</organism>
<evidence type="ECO:0000256" key="3">
    <source>
        <dbReference type="ARBA" id="ARBA00022448"/>
    </source>
</evidence>
<comment type="subcellular location">
    <subcellularLocation>
        <location evidence="1 9">Cell membrane</location>
        <topology evidence="1 9">Multi-pass membrane protein</topology>
    </subcellularLocation>
</comment>
<dbReference type="PANTHER" id="PTHR42922">
    <property type="entry name" value="PHOSPHATE TRANSPORT SYSTEM PERMEASE PROTEIN PSTA"/>
    <property type="match status" value="1"/>
</dbReference>
<evidence type="ECO:0000256" key="8">
    <source>
        <dbReference type="ARBA" id="ARBA00023136"/>
    </source>
</evidence>
<keyword evidence="8 9" id="KW-0472">Membrane</keyword>
<dbReference type="InterPro" id="IPR051408">
    <property type="entry name" value="Phosphate_transprt_permease"/>
</dbReference>
<proteinExistence type="inferred from homology"/>
<dbReference type="PATRIC" id="fig|13035.3.peg.1373"/>
<feature type="transmembrane region" description="Helical" evidence="9">
    <location>
        <begin position="50"/>
        <end position="71"/>
    </location>
</feature>
<dbReference type="InterPro" id="IPR000515">
    <property type="entry name" value="MetI-like"/>
</dbReference>
<reference evidence="11" key="1">
    <citation type="submission" date="2012-04" db="EMBL/GenBank/DDBJ databases">
        <title>Finished genome of Dactylococcopsis salina PCC 8305.</title>
        <authorList>
            <consortium name="US DOE Joint Genome Institute"/>
            <person name="Gugger M."/>
            <person name="Coursin T."/>
            <person name="Rippka R."/>
            <person name="Tandeau De Marsac N."/>
            <person name="Huntemann M."/>
            <person name="Wei C.-L."/>
            <person name="Han J."/>
            <person name="Detter J.C."/>
            <person name="Han C."/>
            <person name="Tapia R."/>
            <person name="Daligault H."/>
            <person name="Chen A."/>
            <person name="Krypides N."/>
            <person name="Mavromatis K."/>
            <person name="Markowitz V."/>
            <person name="Szeto E."/>
            <person name="Ivanova N."/>
            <person name="Ovchinnikova G."/>
            <person name="Pagani I."/>
            <person name="Pati A."/>
            <person name="Goodwin L."/>
            <person name="Peters L."/>
            <person name="Pitluck S."/>
            <person name="Woyke T."/>
            <person name="Kerfeld C."/>
        </authorList>
    </citation>
    <scope>NUCLEOTIDE SEQUENCE [LARGE SCALE GENOMIC DNA]</scope>
    <source>
        <strain evidence="11">PCC 8305</strain>
    </source>
</reference>
<dbReference type="GO" id="GO:0005886">
    <property type="term" value="C:plasma membrane"/>
    <property type="evidence" value="ECO:0007669"/>
    <property type="project" value="UniProtKB-SubCell"/>
</dbReference>
<dbReference type="Proteomes" id="UP000010482">
    <property type="component" value="Chromosome"/>
</dbReference>
<keyword evidence="3" id="KW-0813">Transport</keyword>
<evidence type="ECO:0000256" key="2">
    <source>
        <dbReference type="ARBA" id="ARBA00007069"/>
    </source>
</evidence>
<dbReference type="STRING" id="13035.Dacsa_1224"/>
<feature type="transmembrane region" description="Helical" evidence="9">
    <location>
        <begin position="129"/>
        <end position="147"/>
    </location>
</feature>
<evidence type="ECO:0000256" key="9">
    <source>
        <dbReference type="RuleBase" id="RU363043"/>
    </source>
</evidence>
<evidence type="ECO:0000256" key="6">
    <source>
        <dbReference type="ARBA" id="ARBA00022692"/>
    </source>
</evidence>
<dbReference type="Pfam" id="PF00528">
    <property type="entry name" value="BPD_transp_1"/>
    <property type="match status" value="1"/>
</dbReference>
<evidence type="ECO:0000256" key="5">
    <source>
        <dbReference type="ARBA" id="ARBA00022592"/>
    </source>
</evidence>
<dbReference type="CDD" id="cd06261">
    <property type="entry name" value="TM_PBP2"/>
    <property type="match status" value="1"/>
</dbReference>
<dbReference type="PROSITE" id="PS50928">
    <property type="entry name" value="ABC_TM1"/>
    <property type="match status" value="1"/>
</dbReference>
<dbReference type="GO" id="GO:0005315">
    <property type="term" value="F:phosphate transmembrane transporter activity"/>
    <property type="evidence" value="ECO:0007669"/>
    <property type="project" value="InterPro"/>
</dbReference>
<dbReference type="EMBL" id="CP003944">
    <property type="protein sequence ID" value="AFZ49921.1"/>
    <property type="molecule type" value="Genomic_DNA"/>
</dbReference>
<dbReference type="eggNOG" id="COG0581">
    <property type="taxonomic scope" value="Bacteria"/>
</dbReference>
<name>K9YSK6_DACS8</name>
<evidence type="ECO:0000313" key="12">
    <source>
        <dbReference type="Proteomes" id="UP000010482"/>
    </source>
</evidence>
<evidence type="ECO:0000256" key="4">
    <source>
        <dbReference type="ARBA" id="ARBA00022475"/>
    </source>
</evidence>
<dbReference type="Gene3D" id="1.10.3720.10">
    <property type="entry name" value="MetI-like"/>
    <property type="match status" value="1"/>
</dbReference>
<keyword evidence="12" id="KW-1185">Reference proteome</keyword>
<dbReference type="InterPro" id="IPR035906">
    <property type="entry name" value="MetI-like_sf"/>
</dbReference>
<dbReference type="HOGENOM" id="CLU_033621_2_0_3"/>
<comment type="similarity">
    <text evidence="2 9">Belongs to the binding-protein-dependent transport system permease family. CysTW subfamily.</text>
</comment>
<keyword evidence="5" id="KW-0592">Phosphate transport</keyword>
<protein>
    <recommendedName>
        <fullName evidence="9">Phosphate transport system permease protein PstA</fullName>
    </recommendedName>
</protein>
<evidence type="ECO:0000256" key="7">
    <source>
        <dbReference type="ARBA" id="ARBA00022989"/>
    </source>
</evidence>
<evidence type="ECO:0000259" key="10">
    <source>
        <dbReference type="PROSITE" id="PS50928"/>
    </source>
</evidence>
<dbReference type="PANTHER" id="PTHR42922:SF1">
    <property type="entry name" value="PHOSPHATE TRANSPORT SYSTEM PERMEASE PROTEIN PSTA"/>
    <property type="match status" value="1"/>
</dbReference>
<evidence type="ECO:0000256" key="1">
    <source>
        <dbReference type="ARBA" id="ARBA00004651"/>
    </source>
</evidence>
<dbReference type="NCBIfam" id="TIGR00974">
    <property type="entry name" value="3a0107s02c"/>
    <property type="match status" value="1"/>
</dbReference>
<dbReference type="KEGG" id="dsl:Dacsa_1224"/>
<sequence length="227" mass="23653">MTGGGIANAILGTLLVVGIATFIATPIGMLTGIYLSEFCQHQVLRRGMKILVNVLSGLPSILAGVFVYGLLVINGVFGFSAIAGGIALSVLMLPLIIRTTENALDAVSSEVRLAAVSIGANRFQVVKGVVLPVALPGIITGILLAVARSSGETAPLLFTALNSSFFPQGLLEPTPTLSVLIYNFATSPFPEQQSLAAAASLTLIFLVFITSLLTRITHGMRSEDSKI</sequence>
<dbReference type="GO" id="GO:0035435">
    <property type="term" value="P:phosphate ion transmembrane transport"/>
    <property type="evidence" value="ECO:0007669"/>
    <property type="project" value="InterPro"/>
</dbReference>
<dbReference type="SUPFAM" id="SSF161098">
    <property type="entry name" value="MetI-like"/>
    <property type="match status" value="1"/>
</dbReference>
<dbReference type="InterPro" id="IPR005672">
    <property type="entry name" value="Phosphate_PstA"/>
</dbReference>
<feature type="domain" description="ABC transmembrane type-1" evidence="10">
    <location>
        <begin position="10"/>
        <end position="214"/>
    </location>
</feature>
<keyword evidence="7 9" id="KW-1133">Transmembrane helix</keyword>
<keyword evidence="6 9" id="KW-0812">Transmembrane</keyword>
<comment type="caution">
    <text evidence="9">Lacks conserved residue(s) required for the propagation of feature annotation.</text>
</comment>
<evidence type="ECO:0000313" key="11">
    <source>
        <dbReference type="EMBL" id="AFZ49921.1"/>
    </source>
</evidence>
<feature type="transmembrane region" description="Helical" evidence="9">
    <location>
        <begin position="77"/>
        <end position="97"/>
    </location>
</feature>
<gene>
    <name evidence="11" type="ORF">Dacsa_1224</name>
</gene>
<accession>K9YSK6</accession>
<feature type="transmembrane region" description="Helical" evidence="9">
    <location>
        <begin position="6"/>
        <end position="30"/>
    </location>
</feature>
<feature type="transmembrane region" description="Helical" evidence="9">
    <location>
        <begin position="195"/>
        <end position="216"/>
    </location>
</feature>
<dbReference type="AlphaFoldDB" id="K9YSK6"/>
<keyword evidence="4 9" id="KW-1003">Cell membrane</keyword>